<evidence type="ECO:0000313" key="1">
    <source>
        <dbReference type="EMBL" id="KAJ1184885.1"/>
    </source>
</evidence>
<organism evidence="1 2">
    <name type="scientific">Pleurodeles waltl</name>
    <name type="common">Iberian ribbed newt</name>
    <dbReference type="NCBI Taxonomy" id="8319"/>
    <lineage>
        <taxon>Eukaryota</taxon>
        <taxon>Metazoa</taxon>
        <taxon>Chordata</taxon>
        <taxon>Craniata</taxon>
        <taxon>Vertebrata</taxon>
        <taxon>Euteleostomi</taxon>
        <taxon>Amphibia</taxon>
        <taxon>Batrachia</taxon>
        <taxon>Caudata</taxon>
        <taxon>Salamandroidea</taxon>
        <taxon>Salamandridae</taxon>
        <taxon>Pleurodelinae</taxon>
        <taxon>Pleurodeles</taxon>
    </lineage>
</organism>
<gene>
    <name evidence="1" type="ORF">NDU88_001682</name>
</gene>
<accession>A0AAV7U752</accession>
<keyword evidence="2" id="KW-1185">Reference proteome</keyword>
<protein>
    <submittedName>
        <fullName evidence="1">Uncharacterized protein</fullName>
    </submittedName>
</protein>
<dbReference type="AlphaFoldDB" id="A0AAV7U752"/>
<reference evidence="1" key="1">
    <citation type="journal article" date="2022" name="bioRxiv">
        <title>Sequencing and chromosome-scale assembly of the giantPleurodeles waltlgenome.</title>
        <authorList>
            <person name="Brown T."/>
            <person name="Elewa A."/>
            <person name="Iarovenko S."/>
            <person name="Subramanian E."/>
            <person name="Araus A.J."/>
            <person name="Petzold A."/>
            <person name="Susuki M."/>
            <person name="Suzuki K.-i.T."/>
            <person name="Hayashi T."/>
            <person name="Toyoda A."/>
            <person name="Oliveira C."/>
            <person name="Osipova E."/>
            <person name="Leigh N.D."/>
            <person name="Simon A."/>
            <person name="Yun M.H."/>
        </authorList>
    </citation>
    <scope>NUCLEOTIDE SEQUENCE</scope>
    <source>
        <strain evidence="1">20211129_DDA</strain>
        <tissue evidence="1">Liver</tissue>
    </source>
</reference>
<proteinExistence type="predicted"/>
<evidence type="ECO:0000313" key="2">
    <source>
        <dbReference type="Proteomes" id="UP001066276"/>
    </source>
</evidence>
<sequence>MLDVIPTLASYSRLCDRLCSCTNRHPDQISGRVIPLKASGSEVHIQWAISLMSVELMYISGDLSRTCLDRTVKEARSTRRESELSDLNPCVPLPGGCRRACLSLEAYHTQCSLDADGGSCHRFSSAGDCWAGSVCGPVCLKPAGSSPEEASRPPRASEQQPPPRLCSCICNRTGNTALDPRGAARVCV</sequence>
<dbReference type="EMBL" id="JANPWB010000005">
    <property type="protein sequence ID" value="KAJ1184885.1"/>
    <property type="molecule type" value="Genomic_DNA"/>
</dbReference>
<comment type="caution">
    <text evidence="1">The sequence shown here is derived from an EMBL/GenBank/DDBJ whole genome shotgun (WGS) entry which is preliminary data.</text>
</comment>
<name>A0AAV7U752_PLEWA</name>
<dbReference type="Proteomes" id="UP001066276">
    <property type="component" value="Chromosome 3_1"/>
</dbReference>